<protein>
    <submittedName>
        <fullName evidence="1">Uncharacterized protein</fullName>
    </submittedName>
</protein>
<keyword evidence="2" id="KW-1185">Reference proteome</keyword>
<organism evidence="1 2">
    <name type="scientific">Paraburkholderia podalyriae</name>
    <dbReference type="NCBI Taxonomy" id="1938811"/>
    <lineage>
        <taxon>Bacteria</taxon>
        <taxon>Pseudomonadati</taxon>
        <taxon>Pseudomonadota</taxon>
        <taxon>Betaproteobacteria</taxon>
        <taxon>Burkholderiales</taxon>
        <taxon>Burkholderiaceae</taxon>
        <taxon>Paraburkholderia</taxon>
    </lineage>
</organism>
<name>A0ABR7PGQ8_9BURK</name>
<gene>
    <name evidence="1" type="ORF">F6X42_02355</name>
</gene>
<comment type="caution">
    <text evidence="1">The sequence shown here is derived from an EMBL/GenBank/DDBJ whole genome shotgun (WGS) entry which is preliminary data.</text>
</comment>
<sequence length="73" mass="8426">MLLSLLMTRDLLRHRDARLQGPLEQVMPNWELRNTENHTAPESFTIPNIKDIDALLSKLSKRQGIETKTSIND</sequence>
<dbReference type="Proteomes" id="UP000736373">
    <property type="component" value="Unassembled WGS sequence"/>
</dbReference>
<dbReference type="EMBL" id="VZQQ01000002">
    <property type="protein sequence ID" value="MBC8745514.1"/>
    <property type="molecule type" value="Genomic_DNA"/>
</dbReference>
<reference evidence="1 2" key="1">
    <citation type="submission" date="2019-09" db="EMBL/GenBank/DDBJ databases">
        <title>Paraburkholderia podalyriae sp. nov., A South African Podalyria-associated rhizobium.</title>
        <authorList>
            <person name="Mavima L."/>
            <person name="Beukes C.W."/>
            <person name="Palmer M."/>
            <person name="De Meyer S.E."/>
            <person name="James E.K."/>
            <person name="Maluk M."/>
            <person name="Avontuur J.R."/>
            <person name="Chan W.Y."/>
            <person name="Venter S.N."/>
            <person name="Steenkamp E.T."/>
        </authorList>
    </citation>
    <scope>NUCLEOTIDE SEQUENCE [LARGE SCALE GENOMIC DNA]</scope>
    <source>
        <strain evidence="1 2">WC7.3b</strain>
    </source>
</reference>
<evidence type="ECO:0000313" key="2">
    <source>
        <dbReference type="Proteomes" id="UP000736373"/>
    </source>
</evidence>
<proteinExistence type="predicted"/>
<evidence type="ECO:0000313" key="1">
    <source>
        <dbReference type="EMBL" id="MBC8745514.1"/>
    </source>
</evidence>
<accession>A0ABR7PGQ8</accession>